<dbReference type="InterPro" id="IPR036249">
    <property type="entry name" value="Thioredoxin-like_sf"/>
</dbReference>
<evidence type="ECO:0000313" key="2">
    <source>
        <dbReference type="EMBL" id="UQZ81710.1"/>
    </source>
</evidence>
<dbReference type="SUPFAM" id="SSF48208">
    <property type="entry name" value="Six-hairpin glycosidases"/>
    <property type="match status" value="1"/>
</dbReference>
<dbReference type="SUPFAM" id="SSF52833">
    <property type="entry name" value="Thioredoxin-like"/>
    <property type="match status" value="1"/>
</dbReference>
<reference evidence="2" key="2">
    <citation type="journal article" date="2021" name="J Anim Sci Technol">
        <title>Complete genome sequence of Paenibacillus konkukensis sp. nov. SK3146 as a potential probiotic strain.</title>
        <authorList>
            <person name="Jung H.I."/>
            <person name="Park S."/>
            <person name="Niu K.M."/>
            <person name="Lee S.W."/>
            <person name="Kothari D."/>
            <person name="Yi K.J."/>
            <person name="Kim S.K."/>
        </authorList>
    </citation>
    <scope>NUCLEOTIDE SEQUENCE</scope>
    <source>
        <strain evidence="2">SK3146</strain>
    </source>
</reference>
<organism evidence="2 3">
    <name type="scientific">Paenibacillus konkukensis</name>
    <dbReference type="NCBI Taxonomy" id="2020716"/>
    <lineage>
        <taxon>Bacteria</taxon>
        <taxon>Bacillati</taxon>
        <taxon>Bacillota</taxon>
        <taxon>Bacilli</taxon>
        <taxon>Bacillales</taxon>
        <taxon>Paenibacillaceae</taxon>
        <taxon>Paenibacillus</taxon>
    </lineage>
</organism>
<sequence length="634" mass="71704">MERESFEDQEVAELLNREYIAVKVDREERPDVDNVYMTVCQALTGQGGWPLTIVMTPEKKPFFAGTYFPKCKRYGRHGLMEILTKLADAWKESPDKLAETSEQVVQEVERTMLSNLKGTLSEDVLDKAFEQYEQRFDPEYGGFGDRPKFPTSHHLSFLLRYYQRTGKEAALRMAEKTLDAMSRGGMFDHIGYGFSRYSVDERWLVPHFEKMLYDNALLAWTYIEAYQLTGKVKYARVAEQVFTYILRDMTHPEGGFYSAEDADSEGEEGKFYVWSPDEVTDILGAEDGEWYCALYDITAEGNFEGQSIPNLIARDLETAARLQGGTAEQWQERAERCRQQLFLQRERRVHPGKDDKILTSWNGLVIMAMAKAYKALGNETYLQAAVKAAQFIISHMRREDGRLLARYRDGEAAYLAYADDYAFLVWGLIELYEATFDLSYLKLALELNAQMLELFWDEQSGGLYFYGSDGEALFTRNKEIYDGALPSGNSVAAMNLQKLAKLTYDAKLSRIADTQLAAFAGAIEHYPSGHAMFLIALDMAYGPSSEIVIAGRRDAMETQQMIEAARSGFRPNALTVLVPAGEEGEETAKLIPLVQDKRAIGGRTTAYVCVDFACQSPTADVDELAELLADPMDE</sequence>
<dbReference type="Gene3D" id="1.50.10.10">
    <property type="match status" value="1"/>
</dbReference>
<dbReference type="InterPro" id="IPR012341">
    <property type="entry name" value="6hp_glycosidase-like_sf"/>
</dbReference>
<dbReference type="EC" id="5.1.3.11" evidence="2"/>
<reference evidence="2" key="1">
    <citation type="submission" date="2018-02" db="EMBL/GenBank/DDBJ databases">
        <authorList>
            <person name="Kim S.-K."/>
            <person name="Jung H.-I."/>
            <person name="Lee S.-W."/>
        </authorList>
    </citation>
    <scope>NUCLEOTIDE SEQUENCE</scope>
    <source>
        <strain evidence="2">SK3146</strain>
    </source>
</reference>
<dbReference type="GO" id="GO:0047736">
    <property type="term" value="F:cellobiose epimerase activity"/>
    <property type="evidence" value="ECO:0007669"/>
    <property type="project" value="UniProtKB-EC"/>
</dbReference>
<feature type="domain" description="Spermatogenesis-associated protein 20-like TRX" evidence="1">
    <location>
        <begin position="1"/>
        <end position="108"/>
    </location>
</feature>
<dbReference type="InterPro" id="IPR008928">
    <property type="entry name" value="6-hairpin_glycosidase_sf"/>
</dbReference>
<evidence type="ECO:0000259" key="1">
    <source>
        <dbReference type="Pfam" id="PF03190"/>
    </source>
</evidence>
<dbReference type="PANTHER" id="PTHR42899:SF1">
    <property type="entry name" value="SPERMATOGENESIS-ASSOCIATED PROTEIN 20"/>
    <property type="match status" value="1"/>
</dbReference>
<proteinExistence type="predicted"/>
<keyword evidence="3" id="KW-1185">Reference proteome</keyword>
<dbReference type="Proteomes" id="UP001057134">
    <property type="component" value="Chromosome"/>
</dbReference>
<accession>A0ABY4RI69</accession>
<dbReference type="Gene3D" id="3.40.30.10">
    <property type="entry name" value="Glutaredoxin"/>
    <property type="match status" value="1"/>
</dbReference>
<dbReference type="Gene3D" id="1.50.10.20">
    <property type="match status" value="1"/>
</dbReference>
<dbReference type="InterPro" id="IPR004879">
    <property type="entry name" value="Ssp411-like_TRX"/>
</dbReference>
<gene>
    <name evidence="2" type="ORF">SK3146_00866</name>
</gene>
<keyword evidence="2" id="KW-0413">Isomerase</keyword>
<dbReference type="PANTHER" id="PTHR42899">
    <property type="entry name" value="SPERMATOGENESIS-ASSOCIATED PROTEIN 20"/>
    <property type="match status" value="1"/>
</dbReference>
<dbReference type="InterPro" id="IPR024705">
    <property type="entry name" value="Ssp411"/>
</dbReference>
<dbReference type="Pfam" id="PF03190">
    <property type="entry name" value="Thioredox_DsbH"/>
    <property type="match status" value="1"/>
</dbReference>
<dbReference type="EMBL" id="CP027059">
    <property type="protein sequence ID" value="UQZ81710.1"/>
    <property type="molecule type" value="Genomic_DNA"/>
</dbReference>
<name>A0ABY4RI69_9BACL</name>
<evidence type="ECO:0000313" key="3">
    <source>
        <dbReference type="Proteomes" id="UP001057134"/>
    </source>
</evidence>
<dbReference type="PIRSF" id="PIRSF006402">
    <property type="entry name" value="UCP006402_thioredoxin"/>
    <property type="match status" value="1"/>
</dbReference>
<protein>
    <submittedName>
        <fullName evidence="2">Cellobiose 2-epimerase</fullName>
        <ecNumber evidence="2">5.1.3.11</ecNumber>
    </submittedName>
</protein>